<dbReference type="InterPro" id="IPR001791">
    <property type="entry name" value="Laminin_G"/>
</dbReference>
<reference evidence="3" key="1">
    <citation type="submission" date="2025-08" db="UniProtKB">
        <authorList>
            <consortium name="RefSeq"/>
        </authorList>
    </citation>
    <scope>IDENTIFICATION</scope>
    <source>
        <tissue evidence="3">Gonad</tissue>
    </source>
</reference>
<keyword evidence="2" id="KW-1185">Reference proteome</keyword>
<dbReference type="RefSeq" id="XP_019620626.1">
    <property type="nucleotide sequence ID" value="XM_019765067.1"/>
</dbReference>
<accession>A0A6P4YTM4</accession>
<dbReference type="InterPro" id="IPR013320">
    <property type="entry name" value="ConA-like_dom_sf"/>
</dbReference>
<organism evidence="2 3">
    <name type="scientific">Branchiostoma belcheri</name>
    <name type="common">Amphioxus</name>
    <dbReference type="NCBI Taxonomy" id="7741"/>
    <lineage>
        <taxon>Eukaryota</taxon>
        <taxon>Metazoa</taxon>
        <taxon>Chordata</taxon>
        <taxon>Cephalochordata</taxon>
        <taxon>Leptocardii</taxon>
        <taxon>Amphioxiformes</taxon>
        <taxon>Branchiostomatidae</taxon>
        <taxon>Branchiostoma</taxon>
    </lineage>
</organism>
<dbReference type="Proteomes" id="UP000515135">
    <property type="component" value="Unplaced"/>
</dbReference>
<dbReference type="KEGG" id="bbel:109467132"/>
<evidence type="ECO:0000313" key="3">
    <source>
        <dbReference type="RefSeq" id="XP_019620626.1"/>
    </source>
</evidence>
<dbReference type="Pfam" id="PF02210">
    <property type="entry name" value="Laminin_G_2"/>
    <property type="match status" value="1"/>
</dbReference>
<dbReference type="GeneID" id="109467132"/>
<proteinExistence type="predicted"/>
<feature type="non-terminal residue" evidence="3">
    <location>
        <position position="119"/>
    </location>
</feature>
<sequence length="119" mass="12974">MTDVHRNVGCCTVCKSSLIRICLFSSSTVTVNFLSGEEQTSLHLGKTPIADNKWHSILVRVAGVLHDTNTVELYVDCALDDKVRTNAPVLESLGASYLETVAELRVAQRGPGKGQLKFK</sequence>
<dbReference type="Gene3D" id="2.60.120.200">
    <property type="match status" value="1"/>
</dbReference>
<name>A0A6P4YTM4_BRABE</name>
<feature type="domain" description="Laminin G" evidence="1">
    <location>
        <begin position="26"/>
        <end position="86"/>
    </location>
</feature>
<evidence type="ECO:0000313" key="2">
    <source>
        <dbReference type="Proteomes" id="UP000515135"/>
    </source>
</evidence>
<dbReference type="AlphaFoldDB" id="A0A6P4YTM4"/>
<protein>
    <submittedName>
        <fullName evidence="3">Uncharacterized protein LOC109467132</fullName>
    </submittedName>
</protein>
<gene>
    <name evidence="3" type="primary">LOC109467132</name>
</gene>
<dbReference type="SUPFAM" id="SSF49899">
    <property type="entry name" value="Concanavalin A-like lectins/glucanases"/>
    <property type="match status" value="1"/>
</dbReference>
<evidence type="ECO:0000259" key="1">
    <source>
        <dbReference type="Pfam" id="PF02210"/>
    </source>
</evidence>